<name>A0A3A5H8W2_9ACTN</name>
<dbReference type="AlphaFoldDB" id="A0A3A5H8W2"/>
<organism evidence="1 2">
    <name type="scientific">Nocardioides cavernaquae</name>
    <dbReference type="NCBI Taxonomy" id="2321396"/>
    <lineage>
        <taxon>Bacteria</taxon>
        <taxon>Bacillati</taxon>
        <taxon>Actinomycetota</taxon>
        <taxon>Actinomycetes</taxon>
        <taxon>Propionibacteriales</taxon>
        <taxon>Nocardioidaceae</taxon>
        <taxon>Nocardioides</taxon>
    </lineage>
</organism>
<dbReference type="InterPro" id="IPR050155">
    <property type="entry name" value="HAD-like_hydrolase_sf"/>
</dbReference>
<evidence type="ECO:0000313" key="1">
    <source>
        <dbReference type="EMBL" id="RJS45815.1"/>
    </source>
</evidence>
<reference evidence="2" key="1">
    <citation type="submission" date="2018-09" db="EMBL/GenBank/DDBJ databases">
        <authorList>
            <person name="Zhu H."/>
        </authorList>
    </citation>
    <scope>NUCLEOTIDE SEQUENCE [LARGE SCALE GENOMIC DNA]</scope>
    <source>
        <strain evidence="2">K1W22B-1</strain>
    </source>
</reference>
<keyword evidence="1" id="KW-0378">Hydrolase</keyword>
<proteinExistence type="predicted"/>
<dbReference type="SUPFAM" id="SSF56784">
    <property type="entry name" value="HAD-like"/>
    <property type="match status" value="1"/>
</dbReference>
<keyword evidence="2" id="KW-1185">Reference proteome</keyword>
<dbReference type="Proteomes" id="UP000276542">
    <property type="component" value="Unassembled WGS sequence"/>
</dbReference>
<gene>
    <name evidence="1" type="ORF">D4739_05965</name>
</gene>
<dbReference type="PANTHER" id="PTHR43434:SF1">
    <property type="entry name" value="PHOSPHOGLYCOLATE PHOSPHATASE"/>
    <property type="match status" value="1"/>
</dbReference>
<dbReference type="GO" id="GO:0006281">
    <property type="term" value="P:DNA repair"/>
    <property type="evidence" value="ECO:0007669"/>
    <property type="project" value="TreeGrafter"/>
</dbReference>
<evidence type="ECO:0000313" key="2">
    <source>
        <dbReference type="Proteomes" id="UP000276542"/>
    </source>
</evidence>
<protein>
    <submittedName>
        <fullName evidence="1">HAD family hydrolase</fullName>
    </submittedName>
</protein>
<dbReference type="InterPro" id="IPR036412">
    <property type="entry name" value="HAD-like_sf"/>
</dbReference>
<accession>A0A3A5H8W2</accession>
<dbReference type="GO" id="GO:0008967">
    <property type="term" value="F:phosphoglycolate phosphatase activity"/>
    <property type="evidence" value="ECO:0007669"/>
    <property type="project" value="TreeGrafter"/>
</dbReference>
<dbReference type="Pfam" id="PF00702">
    <property type="entry name" value="Hydrolase"/>
    <property type="match status" value="1"/>
</dbReference>
<dbReference type="InterPro" id="IPR023214">
    <property type="entry name" value="HAD_sf"/>
</dbReference>
<dbReference type="Gene3D" id="3.40.50.1000">
    <property type="entry name" value="HAD superfamily/HAD-like"/>
    <property type="match status" value="1"/>
</dbReference>
<dbReference type="EMBL" id="QYRP01000002">
    <property type="protein sequence ID" value="RJS45815.1"/>
    <property type="molecule type" value="Genomic_DNA"/>
</dbReference>
<comment type="caution">
    <text evidence="1">The sequence shown here is derived from an EMBL/GenBank/DDBJ whole genome shotgun (WGS) entry which is preliminary data.</text>
</comment>
<sequence>MVRQHLEHHRHPGLMMSAIDLLSRARAFLLDFDGPIAALMPSPANELAAREARRPLMGVDLPLEIESASDHLAVLRWARLNADDATSLAVEAACTEVEIDAAGKCDPSPTGARLFELASELDIPIAVVSNNSTLSVHVFLDRVGWLDQVDVLACRTPETVDLIKPSPHLLRIAADALRIPIEDTVFVGDSVSDVIASKAAGCPVLGLAKNERRRMELVGGGADQVISLNAAAF</sequence>
<dbReference type="OrthoDB" id="4547358at2"/>
<dbReference type="PANTHER" id="PTHR43434">
    <property type="entry name" value="PHOSPHOGLYCOLATE PHOSPHATASE"/>
    <property type="match status" value="1"/>
</dbReference>